<reference evidence="2 3" key="1">
    <citation type="submission" date="2021-06" db="EMBL/GenBank/DDBJ databases">
        <authorList>
            <person name="Sun Q."/>
            <person name="Li D."/>
        </authorList>
    </citation>
    <scope>NUCLEOTIDE SEQUENCE [LARGE SCALE GENOMIC DNA]</scope>
    <source>
        <strain evidence="2 3">MSJ-40</strain>
    </source>
</reference>
<dbReference type="Pfam" id="PF21368">
    <property type="entry name" value="AI2M-like_HNH"/>
    <property type="match status" value="1"/>
</dbReference>
<dbReference type="PROSITE" id="PS50878">
    <property type="entry name" value="RT_POL"/>
    <property type="match status" value="1"/>
</dbReference>
<dbReference type="RefSeq" id="WP_216521550.1">
    <property type="nucleotide sequence ID" value="NZ_JAHLPM010000018.1"/>
</dbReference>
<accession>A0ABS6E9Z0</accession>
<dbReference type="InterPro" id="IPR024937">
    <property type="entry name" value="Domain_X"/>
</dbReference>
<dbReference type="InterPro" id="IPR003615">
    <property type="entry name" value="HNH_nuc"/>
</dbReference>
<dbReference type="PANTHER" id="PTHR34047">
    <property type="entry name" value="NUCLEAR INTRON MATURASE 1, MITOCHONDRIAL-RELATED"/>
    <property type="match status" value="1"/>
</dbReference>
<dbReference type="InterPro" id="IPR049030">
    <property type="entry name" value="AI2M-like_HNH"/>
</dbReference>
<evidence type="ECO:0000313" key="2">
    <source>
        <dbReference type="EMBL" id="MBU5439747.1"/>
    </source>
</evidence>
<dbReference type="GO" id="GO:0003964">
    <property type="term" value="F:RNA-directed DNA polymerase activity"/>
    <property type="evidence" value="ECO:0007669"/>
    <property type="project" value="UniProtKB-KW"/>
</dbReference>
<name>A0ABS6E9Z0_9FIRM</name>
<gene>
    <name evidence="2" type="ORF">KQI42_17160</name>
</gene>
<evidence type="ECO:0000259" key="1">
    <source>
        <dbReference type="PROSITE" id="PS50878"/>
    </source>
</evidence>
<dbReference type="InterPro" id="IPR000477">
    <property type="entry name" value="RT_dom"/>
</dbReference>
<dbReference type="PANTHER" id="PTHR34047:SF8">
    <property type="entry name" value="PROTEIN YKFC"/>
    <property type="match status" value="1"/>
</dbReference>
<keyword evidence="2" id="KW-0808">Transferase</keyword>
<dbReference type="InterPro" id="IPR051083">
    <property type="entry name" value="GrpII_Intron_Splice-Mob/Def"/>
</dbReference>
<organism evidence="2 3">
    <name type="scientific">Tissierella simiarum</name>
    <dbReference type="NCBI Taxonomy" id="2841534"/>
    <lineage>
        <taxon>Bacteria</taxon>
        <taxon>Bacillati</taxon>
        <taxon>Bacillota</taxon>
        <taxon>Tissierellia</taxon>
        <taxon>Tissierellales</taxon>
        <taxon>Tissierellaceae</taxon>
        <taxon>Tissierella</taxon>
    </lineage>
</organism>
<dbReference type="Pfam" id="PF01348">
    <property type="entry name" value="Intron_maturas2"/>
    <property type="match status" value="1"/>
</dbReference>
<dbReference type="SMART" id="SM00507">
    <property type="entry name" value="HNHc"/>
    <property type="match status" value="1"/>
</dbReference>
<keyword evidence="2" id="KW-0695">RNA-directed DNA polymerase</keyword>
<sequence>MRSSSVILENLISHCNKEDYKYKRLYRILFNENLYLTAYQNIYAKEGNMTPGTDGESIDGFKLEKIKEVIGKLQDCSYQPNPAKRVYIPKKNGKKRPLGIQSFMDKLLQEVIRMILECIYEETFLDCSHGFRPNRSCHTALRQAKTVFTGVKWFVEGDIEGFFDNIDHKTLVDILRRKIDDERFINLIQKFLKAGYLEDWVYHSTYSGTPQGGIISPILSNIYLNELDRYVTEFKEKFDCGDRRKRNTAYRTASKRLCTARNKLKANWDNLTDEQRKEQQLQIKKLEQELLTHSPTISQDESYKRLVYVRYADDFLIGIIGSKEDAKFIKFTLTEFLNQKLKLRLSQEKTLITHSETKVKFLGYEIKVKRDNSTKRINGSLHRGHNLIPELYMPKSAWEKRLFDENIAFIDRKTGQWKAKARAELIFNDDLEIMMTYNTRIRGLYQYYQMAVNVCQLDKYKYFSEYSMYKTFGKKYKLSIGKVKNKFCVKGKFCVRYQTKNGEKLVFFYDEGFKRNLKSTLNSIDLKAKVEIYSGRTSLIDRLKSQKCEWCGKENTPINIHHIRKLKDLKGKTGWEKQMISRNRKTMALCEECHKKLHSGRLD</sequence>
<dbReference type="EMBL" id="JAHLPM010000018">
    <property type="protein sequence ID" value="MBU5439747.1"/>
    <property type="molecule type" value="Genomic_DNA"/>
</dbReference>
<protein>
    <submittedName>
        <fullName evidence="2">Reverse transcriptase/maturase family protein</fullName>
    </submittedName>
</protein>
<dbReference type="CDD" id="cd01651">
    <property type="entry name" value="RT_G2_intron"/>
    <property type="match status" value="1"/>
</dbReference>
<keyword evidence="2" id="KW-0548">Nucleotidyltransferase</keyword>
<evidence type="ECO:0000313" key="3">
    <source>
        <dbReference type="Proteomes" id="UP000749471"/>
    </source>
</evidence>
<dbReference type="Pfam" id="PF00078">
    <property type="entry name" value="RVT_1"/>
    <property type="match status" value="2"/>
</dbReference>
<keyword evidence="3" id="KW-1185">Reference proteome</keyword>
<comment type="caution">
    <text evidence="2">The sequence shown here is derived from an EMBL/GenBank/DDBJ whole genome shotgun (WGS) entry which is preliminary data.</text>
</comment>
<feature type="domain" description="Reverse transcriptase" evidence="1">
    <location>
        <begin position="69"/>
        <end position="366"/>
    </location>
</feature>
<dbReference type="Proteomes" id="UP000749471">
    <property type="component" value="Unassembled WGS sequence"/>
</dbReference>
<proteinExistence type="predicted"/>